<evidence type="ECO:0000313" key="12">
    <source>
        <dbReference type="Proteomes" id="UP000570595"/>
    </source>
</evidence>
<dbReference type="OrthoDB" id="392140at2759"/>
<evidence type="ECO:0000259" key="9">
    <source>
        <dbReference type="PROSITE" id="PS51981"/>
    </source>
</evidence>
<dbReference type="GO" id="GO:0005737">
    <property type="term" value="C:cytoplasm"/>
    <property type="evidence" value="ECO:0007669"/>
    <property type="project" value="UniProtKB-SubCell"/>
</dbReference>
<reference evidence="12 13" key="1">
    <citation type="submission" date="2020-04" db="EMBL/GenBank/DDBJ databases">
        <title>Perkinsus olseni comparative genomics.</title>
        <authorList>
            <person name="Bogema D.R."/>
        </authorList>
    </citation>
    <scope>NUCLEOTIDE SEQUENCE [LARGE SCALE GENOMIC DNA]</scope>
    <source>
        <strain evidence="10">ATCC PRA-179</strain>
        <strain evidence="11">ATCC PRA-31</strain>
    </source>
</reference>
<organism evidence="11 13">
    <name type="scientific">Perkinsus olseni</name>
    <name type="common">Perkinsus atlanticus</name>
    <dbReference type="NCBI Taxonomy" id="32597"/>
    <lineage>
        <taxon>Eukaryota</taxon>
        <taxon>Sar</taxon>
        <taxon>Alveolata</taxon>
        <taxon>Perkinsozoa</taxon>
        <taxon>Perkinsea</taxon>
        <taxon>Perkinsida</taxon>
        <taxon>Perkinsidae</taxon>
        <taxon>Perkinsus</taxon>
    </lineage>
</organism>
<dbReference type="PROSITE" id="PS50103">
    <property type="entry name" value="ZF_C3H1"/>
    <property type="match status" value="1"/>
</dbReference>
<gene>
    <name evidence="11" type="ORF">FOL46_003985</name>
    <name evidence="10" type="ORF">FOZ61_004267</name>
</gene>
<dbReference type="PANTHER" id="PTHR10887:SF341">
    <property type="entry name" value="NFX1-TYPE ZINC FINGER-CONTAINING PROTEIN 1"/>
    <property type="match status" value="1"/>
</dbReference>
<evidence type="ECO:0000256" key="7">
    <source>
        <dbReference type="PROSITE-ProRule" id="PRU00723"/>
    </source>
</evidence>
<feature type="domain" description="RZ-type" evidence="9">
    <location>
        <begin position="1626"/>
        <end position="1702"/>
    </location>
</feature>
<dbReference type="Gene3D" id="3.40.50.300">
    <property type="entry name" value="P-loop containing nucleotide triphosphate hydrolases"/>
    <property type="match status" value="3"/>
</dbReference>
<keyword evidence="3 7" id="KW-0479">Metal-binding</keyword>
<evidence type="ECO:0000256" key="2">
    <source>
        <dbReference type="ARBA" id="ARBA00022490"/>
    </source>
</evidence>
<dbReference type="InterPro" id="IPR041679">
    <property type="entry name" value="DNA2/NAM7-like_C"/>
</dbReference>
<dbReference type="GO" id="GO:0002376">
    <property type="term" value="P:immune system process"/>
    <property type="evidence" value="ECO:0007669"/>
    <property type="project" value="UniProtKB-KW"/>
</dbReference>
<evidence type="ECO:0000256" key="3">
    <source>
        <dbReference type="ARBA" id="ARBA00022723"/>
    </source>
</evidence>
<dbReference type="GO" id="GO:0031380">
    <property type="term" value="C:nuclear RNA-directed RNA polymerase complex"/>
    <property type="evidence" value="ECO:0007669"/>
    <property type="project" value="TreeGrafter"/>
</dbReference>
<keyword evidence="6" id="KW-0391">Immunity</keyword>
<comment type="subcellular location">
    <subcellularLocation>
        <location evidence="1">Cytoplasm</location>
    </subcellularLocation>
</comment>
<evidence type="ECO:0000259" key="8">
    <source>
        <dbReference type="PROSITE" id="PS50103"/>
    </source>
</evidence>
<dbReference type="InterPro" id="IPR047187">
    <property type="entry name" value="SF1_C_Upf1"/>
</dbReference>
<dbReference type="InterPro" id="IPR000571">
    <property type="entry name" value="Znf_CCCH"/>
</dbReference>
<protein>
    <recommendedName>
        <fullName evidence="14">NFX1-type zinc finger-containing protein 1</fullName>
    </recommendedName>
</protein>
<evidence type="ECO:0000313" key="10">
    <source>
        <dbReference type="EMBL" id="KAF4660078.1"/>
    </source>
</evidence>
<dbReference type="PROSITE" id="PS51981">
    <property type="entry name" value="ZF_RZ"/>
    <property type="match status" value="1"/>
</dbReference>
<keyword evidence="2" id="KW-0963">Cytoplasm</keyword>
<dbReference type="InterPro" id="IPR027417">
    <property type="entry name" value="P-loop_NTPase"/>
</dbReference>
<evidence type="ECO:0000256" key="6">
    <source>
        <dbReference type="ARBA" id="ARBA00022859"/>
    </source>
</evidence>
<dbReference type="Proteomes" id="UP000570595">
    <property type="component" value="Unassembled WGS sequence"/>
</dbReference>
<dbReference type="EMBL" id="JABANN010000249">
    <property type="protein sequence ID" value="KAF4664849.1"/>
    <property type="molecule type" value="Genomic_DNA"/>
</dbReference>
<dbReference type="PANTHER" id="PTHR10887">
    <property type="entry name" value="DNA2/NAM7 HELICASE FAMILY"/>
    <property type="match status" value="1"/>
</dbReference>
<dbReference type="GO" id="GO:0004386">
    <property type="term" value="F:helicase activity"/>
    <property type="evidence" value="ECO:0007669"/>
    <property type="project" value="InterPro"/>
</dbReference>
<keyword evidence="5 7" id="KW-0862">Zinc</keyword>
<dbReference type="EMBL" id="JABAHT010000244">
    <property type="protein sequence ID" value="KAF4660078.1"/>
    <property type="molecule type" value="Genomic_DNA"/>
</dbReference>
<proteinExistence type="predicted"/>
<dbReference type="InterPro" id="IPR045055">
    <property type="entry name" value="DNA2/NAM7-like"/>
</dbReference>
<feature type="zinc finger region" description="C3H1-type" evidence="7">
    <location>
        <begin position="4"/>
        <end position="26"/>
    </location>
</feature>
<comment type="caution">
    <text evidence="11">The sequence shown here is derived from an EMBL/GenBank/DDBJ whole genome shotgun (WGS) entry which is preliminary data.</text>
</comment>
<evidence type="ECO:0000256" key="1">
    <source>
        <dbReference type="ARBA" id="ARBA00004496"/>
    </source>
</evidence>
<evidence type="ECO:0008006" key="14">
    <source>
        <dbReference type="Google" id="ProtNLM"/>
    </source>
</evidence>
<dbReference type="InterPro" id="IPR046439">
    <property type="entry name" value="ZF_RZ_dom"/>
</dbReference>
<evidence type="ECO:0000256" key="4">
    <source>
        <dbReference type="ARBA" id="ARBA00022771"/>
    </source>
</evidence>
<dbReference type="SUPFAM" id="SSF52540">
    <property type="entry name" value="P-loop containing nucleoside triphosphate hydrolases"/>
    <property type="match status" value="1"/>
</dbReference>
<evidence type="ECO:0000313" key="11">
    <source>
        <dbReference type="EMBL" id="KAF4664849.1"/>
    </source>
</evidence>
<dbReference type="Proteomes" id="UP000572268">
    <property type="component" value="Unassembled WGS sequence"/>
</dbReference>
<sequence length="1713" mass="192093">MAPSCHFYARGNCRNGEACRFSHTEAKEDKVVDRDVINSLSDANRFLRTINKHRNADVVLEKVHLLRDKLNGYIRDLAQAELRILFEVLGRCSEAFDRPAYEEVLRCVSANVIMSIPPFVNQLMSPVGLVSCMRVLVEVGRVDPVAAALVPVELLASRADALACTEEMTEVPLRQIQFYKNGGALKNFRASRDRRRPAELAPDEQHEYEDLMAEGQLMPSLEEITDEGAPPEGLRKLKNREAEKWESSSAAELLLYRATHYYCLRQEFLVPLKEALVHSLGLVTDSGIPPKAMCYSHVKALKQPFGVSGTTEAFIQVHFVCPRPVDFTLGRHLIYGSLVALFRTSTGTPFGEPDSESRIYATVENFDLRRTGGTRSNSGTVGLAFDDDNFRRFQFDAEYCMLESPDYFMAKRPVFDFLRDEDLLRGMPLLSGVLGTVEPSVDPPPYLMAAKVDLSPLYAGAGEGSVVADPLAPWPKLTGKPIELDAAQEEAMKHILKTPVAIVQGPPGTGKSYLGEKSARIARGVLDFKHYEEPILAVTLTNHALDQFLVDLLHVVPHMMKGQIVRFGGRSQTENEELQRCHSAAVQVQGDSRGVHEAKVQVPGQVARHQAFNFELCLSNCVALYQGGDAQQLCALAYMPFSLFRKILRPPGWKTSFSKLGFHPAEFALLALRAWLEDDEGELARSEKELLQRWGIRMDDNRRTFGALPEEARRGLLQMMVSGADGEVRRLFEHAIPEPEEDDDEEEEVDMDRIRLIEGERHFDDLAGVEEMQDEQGEQVDEEAPVVEGPMERPSSNDCDSVRIGADWKSDFSMAAVLQRRIRSKLEESLNANIVAAACHNSVHDAGMRVVRRGSRRNKRGVLEAVGAALEGPMKVRLHQLYADGREMAKSYAQQRKALALRACRGAKLVGMTSTYAALNRDLLHRVGPRVVVIEEAGELLECQLVASLSSPNLQHLVLIGDHQQLRPKVNVYELTKKNHFDISLFERLINVGVPFARLTTQLRMRPEVSQLVQHFYVDGLIDHERVKVYDRVGGVSKDVFFMDHREREQAFEGTSKRNEFEARYAAKLALYLVRTQQYNAEDITLLTPYIGQKRLIRNSLDADLRRSPDGVKAGARVVTIDDYQGEENKIVILSLVRSNKARKIGFTGIENRVIVAMSRAKEGLYIIGNSEMFGNALSWEAIICKLRAQMRIGPALTLQCRVHPEQLEQVAMPEDFIHVKDGGCRLPCRRLLDRCGHRCPLNCHVFDHEQVCCDKPCNRARPAGCGHRCIHLCWECTRSKSTPEDPCPTPCATLVPVTLACGHTKRVRCHYRGDEVELRCHTQVIVKLPCGHDLRTSCYKSRRPVIELSCEFTRKVRLGRCGHEVTQKCHDVPKCGHRCDEQLSCGHPCPKKCYPAHTHDGVKCEEACEETLACGHFCDEKCGQPHTRLCQEECGLQCLHGHTCGKPCYEFCVPCREKCPWKCPHHRCKKLCFEPCDRPRCDQACPLKLECAHACQGLCGEPCPLCPVCYHDVTCGISFEEIGSAREDDARIYTLPECGHTFYLDSLDQYMDYNPTRGEHQAIQLRACPVCREPIFTAPRGRPSTELIPQGQENWTHLRYGNVIKAQVSLVAKVKEKLIAATRELTLRERLEVNAAMQSERGVLGAAAGHWYACPNGHPYFIADCGGANQVTRCPDCGASIGGTGYRIERGNRFMADFTGEGARPQWPNQGE</sequence>
<dbReference type="CDD" id="cd18808">
    <property type="entry name" value="SF1_C_Upf1"/>
    <property type="match status" value="1"/>
</dbReference>
<feature type="domain" description="C3H1-type" evidence="8">
    <location>
        <begin position="4"/>
        <end position="26"/>
    </location>
</feature>
<evidence type="ECO:0000256" key="5">
    <source>
        <dbReference type="ARBA" id="ARBA00022833"/>
    </source>
</evidence>
<dbReference type="InterPro" id="IPR041677">
    <property type="entry name" value="DNA2/NAM7_AAA_11"/>
</dbReference>
<dbReference type="GO" id="GO:0031048">
    <property type="term" value="P:regulatory ncRNA-mediated heterochromatin formation"/>
    <property type="evidence" value="ECO:0007669"/>
    <property type="project" value="TreeGrafter"/>
</dbReference>
<dbReference type="GO" id="GO:0008270">
    <property type="term" value="F:zinc ion binding"/>
    <property type="evidence" value="ECO:0007669"/>
    <property type="project" value="UniProtKB-KW"/>
</dbReference>
<evidence type="ECO:0000313" key="13">
    <source>
        <dbReference type="Proteomes" id="UP000572268"/>
    </source>
</evidence>
<name>A0A7J6LZZ4_PEROL</name>
<dbReference type="Pfam" id="PF13086">
    <property type="entry name" value="AAA_11"/>
    <property type="match status" value="2"/>
</dbReference>
<dbReference type="Pfam" id="PF20173">
    <property type="entry name" value="ZnF_RZ-type"/>
    <property type="match status" value="1"/>
</dbReference>
<dbReference type="Pfam" id="PF13087">
    <property type="entry name" value="AAA_12"/>
    <property type="match status" value="1"/>
</dbReference>
<accession>A0A7J6LZZ4</accession>
<keyword evidence="4 7" id="KW-0863">Zinc-finger</keyword>